<accession>A0A2H2YZ98</accession>
<evidence type="ECO:0000313" key="1">
    <source>
        <dbReference type="EMBL" id="OTA01099.1"/>
    </source>
</evidence>
<dbReference type="OrthoDB" id="5406275at2759"/>
<reference evidence="1 2" key="1">
    <citation type="journal article" date="2015" name="Genome Announc.">
        <title>Genome sequence and annotation of Trichoderma parareesei, the ancestor of the cellulase producer Trichoderma reesei.</title>
        <authorList>
            <person name="Yang D."/>
            <person name="Pomraning K."/>
            <person name="Kopchinskiy A."/>
            <person name="Karimi Aghcheh R."/>
            <person name="Atanasova L."/>
            <person name="Chenthamara K."/>
            <person name="Baker S.E."/>
            <person name="Zhang R."/>
            <person name="Shen Q."/>
            <person name="Freitag M."/>
            <person name="Kubicek C.P."/>
            <person name="Druzhinina I.S."/>
        </authorList>
    </citation>
    <scope>NUCLEOTIDE SEQUENCE [LARGE SCALE GENOMIC DNA]</scope>
    <source>
        <strain evidence="1 2">CBS 125925</strain>
    </source>
</reference>
<proteinExistence type="predicted"/>
<gene>
    <name evidence="1" type="ORF">A9Z42_0014270</name>
</gene>
<dbReference type="EMBL" id="LFMI01000178">
    <property type="protein sequence ID" value="OTA01099.1"/>
    <property type="molecule type" value="Genomic_DNA"/>
</dbReference>
<comment type="caution">
    <text evidence="1">The sequence shown here is derived from an EMBL/GenBank/DDBJ whole genome shotgun (WGS) entry which is preliminary data.</text>
</comment>
<sequence length="109" mass="12317">MLANVIDNIIQPRAETFTREMSNLGGRARENGTVNPDDLTKQTIYTSTLQLKGYFGVLHDISGMYTYLRIDLCYRLSKVTARNNPMPELQQQLARYSETSAKAINDLAT</sequence>
<dbReference type="AlphaFoldDB" id="A0A2H2YZ98"/>
<dbReference type="Proteomes" id="UP000219286">
    <property type="component" value="Unassembled WGS sequence"/>
</dbReference>
<keyword evidence="2" id="KW-1185">Reference proteome</keyword>
<protein>
    <submittedName>
        <fullName evidence="1">Uncharacterized protein</fullName>
    </submittedName>
</protein>
<organism evidence="1 2">
    <name type="scientific">Trichoderma parareesei</name>
    <name type="common">Filamentous fungus</name>
    <dbReference type="NCBI Taxonomy" id="858221"/>
    <lineage>
        <taxon>Eukaryota</taxon>
        <taxon>Fungi</taxon>
        <taxon>Dikarya</taxon>
        <taxon>Ascomycota</taxon>
        <taxon>Pezizomycotina</taxon>
        <taxon>Sordariomycetes</taxon>
        <taxon>Hypocreomycetidae</taxon>
        <taxon>Hypocreales</taxon>
        <taxon>Hypocreaceae</taxon>
        <taxon>Trichoderma</taxon>
    </lineage>
</organism>
<name>A0A2H2YZ98_TRIPA</name>
<evidence type="ECO:0000313" key="2">
    <source>
        <dbReference type="Proteomes" id="UP000219286"/>
    </source>
</evidence>